<dbReference type="PROSITE" id="PS00211">
    <property type="entry name" value="ABC_TRANSPORTER_1"/>
    <property type="match status" value="1"/>
</dbReference>
<dbReference type="InterPro" id="IPR027417">
    <property type="entry name" value="P-loop_NTPase"/>
</dbReference>
<dbReference type="CDD" id="cd03230">
    <property type="entry name" value="ABC_DR_subfamily_A"/>
    <property type="match status" value="1"/>
</dbReference>
<comment type="similarity">
    <text evidence="1">Belongs to the ABC transporter superfamily.</text>
</comment>
<dbReference type="RefSeq" id="WP_035204180.1">
    <property type="nucleotide sequence ID" value="NZ_CP012475.1"/>
</dbReference>
<dbReference type="Gene3D" id="3.40.50.300">
    <property type="entry name" value="P-loop containing nucleotide triphosphate hydrolases"/>
    <property type="match status" value="1"/>
</dbReference>
<evidence type="ECO:0000256" key="4">
    <source>
        <dbReference type="ARBA" id="ARBA00022840"/>
    </source>
</evidence>
<dbReference type="Proteomes" id="UP000216207">
    <property type="component" value="Unassembled WGS sequence"/>
</dbReference>
<dbReference type="InterPro" id="IPR003593">
    <property type="entry name" value="AAA+_ATPase"/>
</dbReference>
<dbReference type="Pfam" id="PF13732">
    <property type="entry name" value="DrrA1-3_C"/>
    <property type="match status" value="1"/>
</dbReference>
<accession>A0A268P515</accession>
<evidence type="ECO:0000313" key="7">
    <source>
        <dbReference type="Proteomes" id="UP000216207"/>
    </source>
</evidence>
<dbReference type="PANTHER" id="PTHR43335:SF11">
    <property type="entry name" value="ABC TRANSPORTER RELATED"/>
    <property type="match status" value="1"/>
</dbReference>
<dbReference type="GO" id="GO:0005524">
    <property type="term" value="F:ATP binding"/>
    <property type="evidence" value="ECO:0007669"/>
    <property type="project" value="UniProtKB-KW"/>
</dbReference>
<dbReference type="InterPro" id="IPR003439">
    <property type="entry name" value="ABC_transporter-like_ATP-bd"/>
</dbReference>
<dbReference type="AlphaFoldDB" id="A0A268P515"/>
<dbReference type="GO" id="GO:0016887">
    <property type="term" value="F:ATP hydrolysis activity"/>
    <property type="evidence" value="ECO:0007669"/>
    <property type="project" value="InterPro"/>
</dbReference>
<dbReference type="InterPro" id="IPR025302">
    <property type="entry name" value="DrrA1/2-like_C"/>
</dbReference>
<evidence type="ECO:0000259" key="5">
    <source>
        <dbReference type="PROSITE" id="PS50893"/>
    </source>
</evidence>
<evidence type="ECO:0000256" key="2">
    <source>
        <dbReference type="ARBA" id="ARBA00022448"/>
    </source>
</evidence>
<keyword evidence="2" id="KW-0813">Transport</keyword>
<name>A0A268P515_SHOCL</name>
<dbReference type="PANTHER" id="PTHR43335">
    <property type="entry name" value="ABC TRANSPORTER, ATP-BINDING PROTEIN"/>
    <property type="match status" value="1"/>
</dbReference>
<evidence type="ECO:0000256" key="1">
    <source>
        <dbReference type="ARBA" id="ARBA00005417"/>
    </source>
</evidence>
<proteinExistence type="inferred from homology"/>
<protein>
    <submittedName>
        <fullName evidence="6">ABC transporter ATP-binding protein</fullName>
    </submittedName>
</protein>
<reference evidence="6 7" key="1">
    <citation type="submission" date="2017-07" db="EMBL/GenBank/DDBJ databases">
        <title>Isolation and whole genome analysis of endospore-forming bacteria from heroin.</title>
        <authorList>
            <person name="Kalinowski J."/>
            <person name="Ahrens B."/>
            <person name="Al-Dilaimi A."/>
            <person name="Winkler A."/>
            <person name="Wibberg D."/>
            <person name="Schleenbecker U."/>
            <person name="Ruckert C."/>
            <person name="Wolfel R."/>
            <person name="Grass G."/>
        </authorList>
    </citation>
    <scope>NUCLEOTIDE SEQUENCE [LARGE SCALE GENOMIC DNA]</scope>
    <source>
        <strain evidence="6 7">7539</strain>
    </source>
</reference>
<keyword evidence="4 6" id="KW-0067">ATP-binding</keyword>
<evidence type="ECO:0000256" key="3">
    <source>
        <dbReference type="ARBA" id="ARBA00022741"/>
    </source>
</evidence>
<evidence type="ECO:0000313" key="6">
    <source>
        <dbReference type="EMBL" id="PAE90768.1"/>
    </source>
</evidence>
<gene>
    <name evidence="6" type="ORF">CHH72_02495</name>
</gene>
<keyword evidence="3" id="KW-0547">Nucleotide-binding</keyword>
<dbReference type="SUPFAM" id="SSF52540">
    <property type="entry name" value="P-loop containing nucleoside triphosphate hydrolases"/>
    <property type="match status" value="1"/>
</dbReference>
<feature type="domain" description="ABC transporter" evidence="5">
    <location>
        <begin position="4"/>
        <end position="232"/>
    </location>
</feature>
<dbReference type="Pfam" id="PF00005">
    <property type="entry name" value="ABC_tran"/>
    <property type="match status" value="1"/>
</dbReference>
<dbReference type="PROSITE" id="PS50893">
    <property type="entry name" value="ABC_TRANSPORTER_2"/>
    <property type="match status" value="1"/>
</dbReference>
<dbReference type="InterPro" id="IPR017871">
    <property type="entry name" value="ABC_transporter-like_CS"/>
</dbReference>
<comment type="caution">
    <text evidence="6">The sequence shown here is derived from an EMBL/GenBank/DDBJ whole genome shotgun (WGS) entry which is preliminary data.</text>
</comment>
<organism evidence="6 7">
    <name type="scientific">Shouchella clausii</name>
    <name type="common">Alkalihalobacillus clausii</name>
    <dbReference type="NCBI Taxonomy" id="79880"/>
    <lineage>
        <taxon>Bacteria</taxon>
        <taxon>Bacillati</taxon>
        <taxon>Bacillota</taxon>
        <taxon>Bacilli</taxon>
        <taxon>Bacillales</taxon>
        <taxon>Bacillaceae</taxon>
        <taxon>Shouchella</taxon>
    </lineage>
</organism>
<dbReference type="EMBL" id="NPCC01000004">
    <property type="protein sequence ID" value="PAE90768.1"/>
    <property type="molecule type" value="Genomic_DNA"/>
</dbReference>
<sequence length="304" mass="34248">MSFVSVRHLTKTYTGQPAVDNLSFELQPHSCIALLGVNGAGKTTTLKMLSGLVKPTSGTIQFHQPTPHGKGHIRADIGYLPQFPVFCDWMTGFEFLLYVGQLAHLPRREAKRRTKELLDKVGLTEAAHQRIGQYSGGMKQRLGIAQALIHQPKLVMLDEPVSALDPVGRREILQLMQTLKEEATVLFSTHVLHDAEEVSDAVLIIDQGQLKYGGTLDSLQQEWQDAAIIIEAQDDLTNQLRNWREQKRIVDFVTEDDGYKILVEDIELAVPFLLHAFAQRQVRLTKFEVAKMSLEDLFLKVVQK</sequence>
<dbReference type="SMART" id="SM00382">
    <property type="entry name" value="AAA"/>
    <property type="match status" value="1"/>
</dbReference>